<evidence type="ECO:0000259" key="1">
    <source>
        <dbReference type="Pfam" id="PF05344"/>
    </source>
</evidence>
<dbReference type="Proteomes" id="UP001268610">
    <property type="component" value="Unassembled WGS sequence"/>
</dbReference>
<sequence>MGHPAARCGRYADRSVGWGDDDSHNPKRVFDPMMPRMGHYQPIPDTEDQTFSDWLQGQLDEILSLSETPPRCPLCQTDGVVLFARAADPKPILPVFRCVSCDVHFRRTTGTPLSGLKFLNLNQFIRLLSQQRPVTDAATILGVKPVTVTRWIKRMRLWILHLDPTGHWEARVRLGMEIRPDLACPRCGVTDRMHYRGFAPTTGDRRYRCDACRHTCRLSHMLSDQEPGFVLEHRVVARPQSPRSIRTRDPQRG</sequence>
<dbReference type="EMBL" id="JAVLSF010000011">
    <property type="protein sequence ID" value="MDR9774846.1"/>
    <property type="molecule type" value="Genomic_DNA"/>
</dbReference>
<reference evidence="2" key="1">
    <citation type="submission" date="2023-04" db="EMBL/GenBank/DDBJ databases">
        <title>Genomic characterization of faba bean (Vicia faba) microsymbionts in Mexican soils.</title>
        <authorList>
            <person name="Rivera Orduna F.N."/>
            <person name="Guevara-Luna J."/>
            <person name="Yan J."/>
            <person name="Arroyo-Herrera I."/>
            <person name="Li Y."/>
            <person name="Vasquez-Murrieta M.S."/>
            <person name="Wang E.T."/>
        </authorList>
    </citation>
    <scope>NUCLEOTIDE SEQUENCE</scope>
    <source>
        <strain evidence="2">CH26</strain>
    </source>
</reference>
<evidence type="ECO:0000313" key="2">
    <source>
        <dbReference type="EMBL" id="MDR9774846.1"/>
    </source>
</evidence>
<dbReference type="Pfam" id="PF05344">
    <property type="entry name" value="DUF746"/>
    <property type="match status" value="1"/>
</dbReference>
<gene>
    <name evidence="2" type="ORF">RJJ65_19770</name>
</gene>
<accession>A0AAJ2GTX3</accession>
<proteinExistence type="predicted"/>
<comment type="caution">
    <text evidence="2">The sequence shown here is derived from an EMBL/GenBank/DDBJ whole genome shotgun (WGS) entry which is preliminary data.</text>
</comment>
<protein>
    <submittedName>
        <fullName evidence="2">DUF746 domain-containing protein</fullName>
    </submittedName>
</protein>
<dbReference type="AlphaFoldDB" id="A0AAJ2GTX3"/>
<organism evidence="2 3">
    <name type="scientific">Rhizobium hidalgonense</name>
    <dbReference type="NCBI Taxonomy" id="1538159"/>
    <lineage>
        <taxon>Bacteria</taxon>
        <taxon>Pseudomonadati</taxon>
        <taxon>Pseudomonadota</taxon>
        <taxon>Alphaproteobacteria</taxon>
        <taxon>Hyphomicrobiales</taxon>
        <taxon>Rhizobiaceae</taxon>
        <taxon>Rhizobium/Agrobacterium group</taxon>
        <taxon>Rhizobium</taxon>
    </lineage>
</organism>
<name>A0AAJ2GTX3_9HYPH</name>
<feature type="domain" description="DUF746" evidence="1">
    <location>
        <begin position="122"/>
        <end position="177"/>
    </location>
</feature>
<dbReference type="RefSeq" id="WP_310865677.1">
    <property type="nucleotide sequence ID" value="NZ_JAVLSF010000011.1"/>
</dbReference>
<evidence type="ECO:0000313" key="3">
    <source>
        <dbReference type="Proteomes" id="UP001268610"/>
    </source>
</evidence>
<dbReference type="InterPro" id="IPR008008">
    <property type="entry name" value="DUF746"/>
</dbReference>